<dbReference type="AlphaFoldDB" id="A0A5N6XDX4"/>
<proteinExistence type="predicted"/>
<accession>A0A5N6XDX4</accession>
<dbReference type="Proteomes" id="UP000325945">
    <property type="component" value="Unassembled WGS sequence"/>
</dbReference>
<gene>
    <name evidence="1" type="ORF">BDV39DRAFT_169031</name>
</gene>
<evidence type="ECO:0000313" key="2">
    <source>
        <dbReference type="Proteomes" id="UP000325945"/>
    </source>
</evidence>
<name>A0A5N6XDX4_9EURO</name>
<evidence type="ECO:0000313" key="1">
    <source>
        <dbReference type="EMBL" id="KAE8331132.1"/>
    </source>
</evidence>
<keyword evidence="2" id="KW-1185">Reference proteome</keyword>
<dbReference type="EMBL" id="ML741770">
    <property type="protein sequence ID" value="KAE8331132.1"/>
    <property type="molecule type" value="Genomic_DNA"/>
</dbReference>
<sequence>MRRPHLPLSPVEGCLVLHPVRPHPGRCSVPRWLCRVGLILFAAVHPVVHPVAGRISSRRSREPHRRRWCLFLR</sequence>
<protein>
    <submittedName>
        <fullName evidence="1">Uncharacterized protein</fullName>
    </submittedName>
</protein>
<reference evidence="2" key="1">
    <citation type="submission" date="2019-04" db="EMBL/GenBank/DDBJ databases">
        <title>Friends and foes A comparative genomics studyof 23 Aspergillus species from section Flavi.</title>
        <authorList>
            <consortium name="DOE Joint Genome Institute"/>
            <person name="Kjaerbolling I."/>
            <person name="Vesth T."/>
            <person name="Frisvad J.C."/>
            <person name="Nybo J.L."/>
            <person name="Theobald S."/>
            <person name="Kildgaard S."/>
            <person name="Isbrandt T."/>
            <person name="Kuo A."/>
            <person name="Sato A."/>
            <person name="Lyhne E.K."/>
            <person name="Kogle M.E."/>
            <person name="Wiebenga A."/>
            <person name="Kun R.S."/>
            <person name="Lubbers R.J."/>
            <person name="Makela M.R."/>
            <person name="Barry K."/>
            <person name="Chovatia M."/>
            <person name="Clum A."/>
            <person name="Daum C."/>
            <person name="Haridas S."/>
            <person name="He G."/>
            <person name="LaButti K."/>
            <person name="Lipzen A."/>
            <person name="Mondo S."/>
            <person name="Riley R."/>
            <person name="Salamov A."/>
            <person name="Simmons B.A."/>
            <person name="Magnuson J.K."/>
            <person name="Henrissat B."/>
            <person name="Mortensen U.H."/>
            <person name="Larsen T.O."/>
            <person name="Devries R.P."/>
            <person name="Grigoriev I.V."/>
            <person name="Machida M."/>
            <person name="Baker S.E."/>
            <person name="Andersen M.R."/>
        </authorList>
    </citation>
    <scope>NUCLEOTIDE SEQUENCE [LARGE SCALE GENOMIC DNA]</scope>
    <source>
        <strain evidence="2">CBS 130017</strain>
    </source>
</reference>
<organism evidence="1 2">
    <name type="scientific">Aspergillus sergii</name>
    <dbReference type="NCBI Taxonomy" id="1034303"/>
    <lineage>
        <taxon>Eukaryota</taxon>
        <taxon>Fungi</taxon>
        <taxon>Dikarya</taxon>
        <taxon>Ascomycota</taxon>
        <taxon>Pezizomycotina</taxon>
        <taxon>Eurotiomycetes</taxon>
        <taxon>Eurotiomycetidae</taxon>
        <taxon>Eurotiales</taxon>
        <taxon>Aspergillaceae</taxon>
        <taxon>Aspergillus</taxon>
        <taxon>Aspergillus subgen. Circumdati</taxon>
    </lineage>
</organism>